<dbReference type="InParanoid" id="A0A6L2PCW5"/>
<dbReference type="InterPro" id="IPR005312">
    <property type="entry name" value="DUF1759"/>
</dbReference>
<reference evidence="3" key="1">
    <citation type="submission" date="2020-01" db="EMBL/GenBank/DDBJ databases">
        <title>Draft genome sequence of the Termite Coptotermes fromosanus.</title>
        <authorList>
            <person name="Itakura S."/>
            <person name="Yosikawa Y."/>
            <person name="Umezawa K."/>
        </authorList>
    </citation>
    <scope>NUCLEOTIDE SEQUENCE [LARGE SCALE GENOMIC DNA]</scope>
</reference>
<feature type="region of interest" description="Disordered" evidence="1">
    <location>
        <begin position="93"/>
        <end position="120"/>
    </location>
</feature>
<dbReference type="PANTHER" id="PTHR22954">
    <property type="entry name" value="RETROVIRAL PROTEASE-RELATED"/>
    <property type="match status" value="1"/>
</dbReference>
<protein>
    <submittedName>
        <fullName evidence="2">Uncharacterized protein</fullName>
    </submittedName>
</protein>
<evidence type="ECO:0000313" key="2">
    <source>
        <dbReference type="EMBL" id="GFG30394.1"/>
    </source>
</evidence>
<comment type="caution">
    <text evidence="2">The sequence shown here is derived from an EMBL/GenBank/DDBJ whole genome shotgun (WGS) entry which is preliminary data.</text>
</comment>
<accession>A0A6L2PCW5</accession>
<dbReference type="PANTHER" id="PTHR22954:SF3">
    <property type="entry name" value="PROTEIN CBG08539"/>
    <property type="match status" value="1"/>
</dbReference>
<evidence type="ECO:0000256" key="1">
    <source>
        <dbReference type="SAM" id="MobiDB-lite"/>
    </source>
</evidence>
<dbReference type="OrthoDB" id="6774661at2759"/>
<feature type="non-terminal residue" evidence="2">
    <location>
        <position position="194"/>
    </location>
</feature>
<evidence type="ECO:0000313" key="3">
    <source>
        <dbReference type="Proteomes" id="UP000502823"/>
    </source>
</evidence>
<gene>
    <name evidence="2" type="ORF">Cfor_00526</name>
</gene>
<dbReference type="EMBL" id="BLKM01007326">
    <property type="protein sequence ID" value="GFG30394.1"/>
    <property type="molecule type" value="Genomic_DNA"/>
</dbReference>
<keyword evidence="3" id="KW-1185">Reference proteome</keyword>
<dbReference type="Pfam" id="PF03564">
    <property type="entry name" value="DUF1759"/>
    <property type="match status" value="1"/>
</dbReference>
<name>A0A6L2PCW5_COPFO</name>
<proteinExistence type="predicted"/>
<dbReference type="AlphaFoldDB" id="A0A6L2PCW5"/>
<organism evidence="2 3">
    <name type="scientific">Coptotermes formosanus</name>
    <name type="common">Formosan subterranean termite</name>
    <dbReference type="NCBI Taxonomy" id="36987"/>
    <lineage>
        <taxon>Eukaryota</taxon>
        <taxon>Metazoa</taxon>
        <taxon>Ecdysozoa</taxon>
        <taxon>Arthropoda</taxon>
        <taxon>Hexapoda</taxon>
        <taxon>Insecta</taxon>
        <taxon>Pterygota</taxon>
        <taxon>Neoptera</taxon>
        <taxon>Polyneoptera</taxon>
        <taxon>Dictyoptera</taxon>
        <taxon>Blattodea</taxon>
        <taxon>Blattoidea</taxon>
        <taxon>Termitoidae</taxon>
        <taxon>Rhinotermitidae</taxon>
        <taxon>Coptotermes</taxon>
    </lineage>
</organism>
<dbReference type="Proteomes" id="UP000502823">
    <property type="component" value="Unassembled WGS sequence"/>
</dbReference>
<sequence length="194" mass="22604">MAGQEIKDFICARGRVQASLTPIQTFVQQYDESQDVLNIKLRMRRLGEIWNKYEEIQDRLESVDCDLSKHDDLRNDFEARFYDLNVKMQRIRDEHDAKSSEQVHPTDASEQGSSNSHNSLKLPAIKLPNFSGQYDRWISFSDMFKTMIHENDSLPEIQKFHYLKSSLSGEAERLISNLPMTANSYTIAWKLLVE</sequence>
<feature type="compositionally biased region" description="Polar residues" evidence="1">
    <location>
        <begin position="102"/>
        <end position="119"/>
    </location>
</feature>